<evidence type="ECO:0000259" key="3">
    <source>
        <dbReference type="Pfam" id="PF00534"/>
    </source>
</evidence>
<dbReference type="RefSeq" id="WP_013680886.1">
    <property type="nucleotide sequence ID" value="NC_015315.1"/>
</dbReference>
<dbReference type="eggNOG" id="arCOG01420">
    <property type="taxonomic scope" value="Archaea"/>
</dbReference>
<dbReference type="InterPro" id="IPR001296">
    <property type="entry name" value="Glyco_trans_1"/>
</dbReference>
<evidence type="ECO:0000313" key="5">
    <source>
        <dbReference type="EMBL" id="AEA13551.1"/>
    </source>
</evidence>
<dbReference type="Gene3D" id="3.40.50.2000">
    <property type="entry name" value="Glycogen Phosphorylase B"/>
    <property type="match status" value="2"/>
</dbReference>
<dbReference type="SUPFAM" id="SSF53756">
    <property type="entry name" value="UDP-Glycosyltransferase/glycogen phosphorylase"/>
    <property type="match status" value="1"/>
</dbReference>
<dbReference type="HOGENOM" id="CLU_009583_18_5_2"/>
<name>F2L5C6_THEU7</name>
<dbReference type="PANTHER" id="PTHR45825:SF11">
    <property type="entry name" value="ALPHA AMYLASE DOMAIN-CONTAINING PROTEIN"/>
    <property type="match status" value="1"/>
</dbReference>
<proteinExistence type="predicted"/>
<protein>
    <submittedName>
        <fullName evidence="5">Glycogen synthase</fullName>
    </submittedName>
</protein>
<dbReference type="Pfam" id="PF00534">
    <property type="entry name" value="Glycos_transf_1"/>
    <property type="match status" value="1"/>
</dbReference>
<evidence type="ECO:0000313" key="6">
    <source>
        <dbReference type="Proteomes" id="UP000008138"/>
    </source>
</evidence>
<dbReference type="PANTHER" id="PTHR45825">
    <property type="entry name" value="GRANULE-BOUND STARCH SYNTHASE 1, CHLOROPLASTIC/AMYLOPLASTIC"/>
    <property type="match status" value="1"/>
</dbReference>
<dbReference type="GeneID" id="10361604"/>
<gene>
    <name evidence="5" type="ordered locus">TUZN_2094</name>
</gene>
<evidence type="ECO:0000256" key="1">
    <source>
        <dbReference type="ARBA" id="ARBA00022676"/>
    </source>
</evidence>
<organism evidence="5 6">
    <name type="scientific">Thermoproteus uzoniensis (strain 768-20)</name>
    <dbReference type="NCBI Taxonomy" id="999630"/>
    <lineage>
        <taxon>Archaea</taxon>
        <taxon>Thermoproteota</taxon>
        <taxon>Thermoprotei</taxon>
        <taxon>Thermoproteales</taxon>
        <taxon>Thermoproteaceae</taxon>
        <taxon>Thermoproteus</taxon>
    </lineage>
</organism>
<feature type="domain" description="Starch synthase catalytic" evidence="4">
    <location>
        <begin position="9"/>
        <end position="252"/>
    </location>
</feature>
<reference evidence="5 6" key="1">
    <citation type="journal article" date="2011" name="J. Bacteriol.">
        <title>Complete genome sequence of the thermoacidophilic crenarchaeon Thermoproteus uzoniensis 768-20.</title>
        <authorList>
            <person name="Mardanov A.V."/>
            <person name="Gumerov V.M."/>
            <person name="Beletsky A.V."/>
            <person name="Prokofeva M.I."/>
            <person name="Bonch-Osmolovskaya E.A."/>
            <person name="Ravin N.V."/>
            <person name="Skryabin K.G."/>
        </authorList>
    </citation>
    <scope>NUCLEOTIDE SEQUENCE [LARGE SCALE GENOMIC DNA]</scope>
    <source>
        <strain evidence="5 6">768-20</strain>
    </source>
</reference>
<dbReference type="InterPro" id="IPR013534">
    <property type="entry name" value="Starch_synth_cat_dom"/>
</dbReference>
<evidence type="ECO:0000259" key="4">
    <source>
        <dbReference type="Pfam" id="PF08323"/>
    </source>
</evidence>
<dbReference type="GO" id="GO:0016757">
    <property type="term" value="F:glycosyltransferase activity"/>
    <property type="evidence" value="ECO:0007669"/>
    <property type="project" value="UniProtKB-KW"/>
</dbReference>
<dbReference type="EMBL" id="CP002590">
    <property type="protein sequence ID" value="AEA13551.1"/>
    <property type="molecule type" value="Genomic_DNA"/>
</dbReference>
<dbReference type="KEGG" id="tuz:TUZN_2094"/>
<accession>F2L5C6</accession>
<keyword evidence="1" id="KW-0328">Glycosyltransferase</keyword>
<keyword evidence="2" id="KW-0808">Transferase</keyword>
<dbReference type="Pfam" id="PF08323">
    <property type="entry name" value="Glyco_transf_5"/>
    <property type="match status" value="1"/>
</dbReference>
<evidence type="ECO:0000256" key="2">
    <source>
        <dbReference type="ARBA" id="ARBA00022679"/>
    </source>
</evidence>
<keyword evidence="6" id="KW-1185">Reference proteome</keyword>
<dbReference type="OrthoDB" id="132546at2157"/>
<dbReference type="STRING" id="999630.TUZN_2094"/>
<reference key="2">
    <citation type="submission" date="2011-03" db="EMBL/GenBank/DDBJ databases">
        <title>Complete genome sequence of the thermoacidophilic crenarchaeon Thermoproteus uzoniensis 768-20.</title>
        <authorList>
            <person name="Mardanov A.V."/>
            <person name="Gumerov V.M."/>
            <person name="Beletsky A.V."/>
            <person name="Prokofeva M.I."/>
            <person name="Bonch-Osmolovskaya E.A."/>
            <person name="Ravin N.V."/>
            <person name="Skryabin K.G."/>
        </authorList>
    </citation>
    <scope>NUCLEOTIDE SEQUENCE</scope>
    <source>
        <strain>768-20</strain>
    </source>
</reference>
<feature type="domain" description="Glycosyl transferase family 1" evidence="3">
    <location>
        <begin position="305"/>
        <end position="448"/>
    </location>
</feature>
<dbReference type="AlphaFoldDB" id="F2L5C6"/>
<sequence>MRAPEAVGKVYLLTFEYAGLVKVGGLGEAVRQYAVALARRGLDVTVLMPSHGRHLDPNRGFPLSPLDFRACGDRRGLDGRLYPYCLGAEKTEVDGVKVVMFKGLDTATGLVFDRWYPYENVEEKAALFARAVVAYAERYGLPDLIHANDWHSGLAGVALRDYAERRGLAVPLVYTIHLSSGYSFPWHYASADWAGLPDRPHLVWRVCCHRRELYSSVWDSVGGSAEGFAVVESDVVSSVSWGYLNEALSKYGDWLRGKSCVLYNSTDWRIEEAESHFRKLAPDGSPWSLVERVESMGGEGSLDRGGALFLAVGRATSQKGLDLAVRALDFALSARLLVLAIPVGDFGYEEYLRRLVRERPGRAFLSFAKIPKDLYMALNYAATALVMPSRWEPFGISAIEAMAVGTPVIASAVGGLPEVVVDFRGGDGVGLLVPPEDVAALGAAMESLANWIWSFKPGSIPDGRLREIASARGPEYVKDLKRYISRYVDEKFREKNLYDQLRHCYEKARQMAFFKAITPA</sequence>
<dbReference type="Proteomes" id="UP000008138">
    <property type="component" value="Chromosome"/>
</dbReference>